<dbReference type="GO" id="GO:0015627">
    <property type="term" value="C:type II protein secretion system complex"/>
    <property type="evidence" value="ECO:0007669"/>
    <property type="project" value="InterPro"/>
</dbReference>
<evidence type="ECO:0000256" key="8">
    <source>
        <dbReference type="ARBA" id="ARBA00023136"/>
    </source>
</evidence>
<dbReference type="GO" id="GO:0015628">
    <property type="term" value="P:protein secretion by the type II secretion system"/>
    <property type="evidence" value="ECO:0007669"/>
    <property type="project" value="InterPro"/>
</dbReference>
<proteinExistence type="predicted"/>
<evidence type="ECO:0000256" key="7">
    <source>
        <dbReference type="ARBA" id="ARBA00022989"/>
    </source>
</evidence>
<dbReference type="AlphaFoldDB" id="A0A1J5QYY2"/>
<evidence type="ECO:0000256" key="3">
    <source>
        <dbReference type="ARBA" id="ARBA00022475"/>
    </source>
</evidence>
<evidence type="ECO:0000256" key="6">
    <source>
        <dbReference type="ARBA" id="ARBA00022927"/>
    </source>
</evidence>
<keyword evidence="3" id="KW-1003">Cell membrane</keyword>
<organism evidence="10">
    <name type="scientific">mine drainage metagenome</name>
    <dbReference type="NCBI Taxonomy" id="410659"/>
    <lineage>
        <taxon>unclassified sequences</taxon>
        <taxon>metagenomes</taxon>
        <taxon>ecological metagenomes</taxon>
    </lineage>
</organism>
<sequence>MDTAVIRLNPTAAADGVDFVRVGADGSRAEQGRLQPALLPRGMRLVAVWPAEEHALFALQLPAVATARLRGALAGALEERLLDDLAGQHLAAGPREVDGTLKLACACTLDPLRNALRRLADAAREADAVVPECALIEPGEAWLLALDAQRVRLLWRGADGEAGWLHADAAGDAPPLPAAHLRCDPQLHALASRWWACNAEDGDAAELLARAASSAWNLRQFDLAPQAAVQRGLLAVREALRTPAWRRVVRLALVLLLVQVVGLETVALQLHARRHRLEAELRSAASHALPGQPAILDAGLQMHRALDEARARAGAPGSGSLETLLGAAAQVLPPTRDVHGLVYQPGQLQLAVGASAAQAAVSRCEALGLHCEADDATLHLELEP</sequence>
<feature type="domain" description="GspL periplasmic" evidence="9">
    <location>
        <begin position="244"/>
        <end position="358"/>
    </location>
</feature>
<dbReference type="Gene3D" id="3.30.420.380">
    <property type="match status" value="1"/>
</dbReference>
<gene>
    <name evidence="10" type="ORF">GALL_292970</name>
</gene>
<comment type="subcellular location">
    <subcellularLocation>
        <location evidence="1">Cell inner membrane</location>
    </subcellularLocation>
</comment>
<evidence type="ECO:0000256" key="2">
    <source>
        <dbReference type="ARBA" id="ARBA00022448"/>
    </source>
</evidence>
<evidence type="ECO:0000313" key="10">
    <source>
        <dbReference type="EMBL" id="OIQ88824.1"/>
    </source>
</evidence>
<dbReference type="GO" id="GO:0009276">
    <property type="term" value="C:Gram-negative-bacterium-type cell wall"/>
    <property type="evidence" value="ECO:0007669"/>
    <property type="project" value="InterPro"/>
</dbReference>
<dbReference type="EMBL" id="MLJW01000356">
    <property type="protein sequence ID" value="OIQ88824.1"/>
    <property type="molecule type" value="Genomic_DNA"/>
</dbReference>
<dbReference type="InterPro" id="IPR025691">
    <property type="entry name" value="GspL_pp_dom"/>
</dbReference>
<evidence type="ECO:0000259" key="9">
    <source>
        <dbReference type="Pfam" id="PF12693"/>
    </source>
</evidence>
<accession>A0A1J5QYY2</accession>
<reference evidence="10" key="1">
    <citation type="submission" date="2016-10" db="EMBL/GenBank/DDBJ databases">
        <title>Sequence of Gallionella enrichment culture.</title>
        <authorList>
            <person name="Poehlein A."/>
            <person name="Muehling M."/>
            <person name="Daniel R."/>
        </authorList>
    </citation>
    <scope>NUCLEOTIDE SEQUENCE</scope>
</reference>
<evidence type="ECO:0000256" key="5">
    <source>
        <dbReference type="ARBA" id="ARBA00022692"/>
    </source>
</evidence>
<dbReference type="NCBIfam" id="TIGR01709">
    <property type="entry name" value="typeII_sec_gspL"/>
    <property type="match status" value="1"/>
</dbReference>
<evidence type="ECO:0000256" key="1">
    <source>
        <dbReference type="ARBA" id="ARBA00004533"/>
    </source>
</evidence>
<protein>
    <submittedName>
        <fullName evidence="10">GspL cytoplasmic actin-ATPase-like region</fullName>
    </submittedName>
</protein>
<keyword evidence="8" id="KW-0472">Membrane</keyword>
<name>A0A1J5QYY2_9ZZZZ</name>
<keyword evidence="2" id="KW-0813">Transport</keyword>
<dbReference type="SUPFAM" id="SSF53067">
    <property type="entry name" value="Actin-like ATPase domain"/>
    <property type="match status" value="1"/>
</dbReference>
<dbReference type="InterPro" id="IPR043129">
    <property type="entry name" value="ATPase_NBD"/>
</dbReference>
<comment type="caution">
    <text evidence="10">The sequence shown here is derived from an EMBL/GenBank/DDBJ whole genome shotgun (WGS) entry which is preliminary data.</text>
</comment>
<evidence type="ECO:0000256" key="4">
    <source>
        <dbReference type="ARBA" id="ARBA00022519"/>
    </source>
</evidence>
<dbReference type="InterPro" id="IPR007812">
    <property type="entry name" value="T2SS_protein-GspL"/>
</dbReference>
<keyword evidence="5" id="KW-0812">Transmembrane</keyword>
<keyword evidence="6" id="KW-0653">Protein transport</keyword>
<dbReference type="GO" id="GO:0005886">
    <property type="term" value="C:plasma membrane"/>
    <property type="evidence" value="ECO:0007669"/>
    <property type="project" value="UniProtKB-SubCell"/>
</dbReference>
<keyword evidence="4" id="KW-0997">Cell inner membrane</keyword>
<dbReference type="Pfam" id="PF12693">
    <property type="entry name" value="GspL_C"/>
    <property type="match status" value="1"/>
</dbReference>
<keyword evidence="7" id="KW-1133">Transmembrane helix</keyword>